<dbReference type="FunFam" id="3.40.50.11660:FF:000004">
    <property type="entry name" value="Glycoprotein 3-alpha-L-fucosyltransferase A"/>
    <property type="match status" value="1"/>
</dbReference>
<dbReference type="OrthoDB" id="427096at2759"/>
<dbReference type="Gene3D" id="3.40.50.11660">
    <property type="entry name" value="Glycosyl transferase family 10, C-terminal domain"/>
    <property type="match status" value="1"/>
</dbReference>
<keyword evidence="8" id="KW-1185">Reference proteome</keyword>
<accession>A0A9Q1H9B4</accession>
<comment type="pathway">
    <text evidence="1">Protein modification; protein glycosylation.</text>
</comment>
<dbReference type="PANTHER" id="PTHR11929:SF145">
    <property type="entry name" value="ALPHA-(1,3)-FUCOSYLTRANSFERASE FUT-1"/>
    <property type="match status" value="1"/>
</dbReference>
<keyword evidence="5" id="KW-0472">Membrane</keyword>
<dbReference type="SUPFAM" id="SSF53756">
    <property type="entry name" value="UDP-Glycosyltransferase/glycogen phosphorylase"/>
    <property type="match status" value="1"/>
</dbReference>
<organism evidence="7 8">
    <name type="scientific">Holothuria leucospilota</name>
    <name type="common">Black long sea cucumber</name>
    <name type="synonym">Mertensiothuria leucospilota</name>
    <dbReference type="NCBI Taxonomy" id="206669"/>
    <lineage>
        <taxon>Eukaryota</taxon>
        <taxon>Metazoa</taxon>
        <taxon>Echinodermata</taxon>
        <taxon>Eleutherozoa</taxon>
        <taxon>Echinozoa</taxon>
        <taxon>Holothuroidea</taxon>
        <taxon>Aspidochirotacea</taxon>
        <taxon>Aspidochirotida</taxon>
        <taxon>Holothuriidae</taxon>
        <taxon>Holothuria</taxon>
    </lineage>
</organism>
<reference evidence="7" key="1">
    <citation type="submission" date="2021-10" db="EMBL/GenBank/DDBJ databases">
        <title>Tropical sea cucumber genome reveals ecological adaptation and Cuvierian tubules defense mechanism.</title>
        <authorList>
            <person name="Chen T."/>
        </authorList>
    </citation>
    <scope>NUCLEOTIDE SEQUENCE</scope>
    <source>
        <strain evidence="7">Nanhai2018</strain>
        <tissue evidence="7">Muscle</tissue>
    </source>
</reference>
<evidence type="ECO:0000256" key="3">
    <source>
        <dbReference type="ARBA" id="ARBA00022676"/>
    </source>
</evidence>
<evidence type="ECO:0000259" key="6">
    <source>
        <dbReference type="Pfam" id="PF00852"/>
    </source>
</evidence>
<dbReference type="InterPro" id="IPR055270">
    <property type="entry name" value="Glyco_tran_10_C"/>
</dbReference>
<protein>
    <recommendedName>
        <fullName evidence="5">Fucosyltransferase</fullName>
        <ecNumber evidence="5">2.4.1.-</ecNumber>
    </recommendedName>
</protein>
<feature type="domain" description="Fucosyltransferase C-terminal" evidence="6">
    <location>
        <begin position="222"/>
        <end position="365"/>
    </location>
</feature>
<evidence type="ECO:0000313" key="8">
    <source>
        <dbReference type="Proteomes" id="UP001152320"/>
    </source>
</evidence>
<dbReference type="PANTHER" id="PTHR11929">
    <property type="entry name" value="ALPHA- 1,3 -FUCOSYLTRANSFERASE"/>
    <property type="match status" value="1"/>
</dbReference>
<dbReference type="AlphaFoldDB" id="A0A9Q1H9B4"/>
<evidence type="ECO:0000256" key="5">
    <source>
        <dbReference type="RuleBase" id="RU003832"/>
    </source>
</evidence>
<evidence type="ECO:0000256" key="2">
    <source>
        <dbReference type="ARBA" id="ARBA00008919"/>
    </source>
</evidence>
<evidence type="ECO:0000256" key="1">
    <source>
        <dbReference type="ARBA" id="ARBA00004922"/>
    </source>
</evidence>
<comment type="similarity">
    <text evidence="2 5">Belongs to the glycosyltransferase 10 family.</text>
</comment>
<keyword evidence="3 5" id="KW-0328">Glycosyltransferase</keyword>
<name>A0A9Q1H9B4_HOLLE</name>
<dbReference type="InterPro" id="IPR038577">
    <property type="entry name" value="GT10-like_C_sf"/>
</dbReference>
<proteinExistence type="inferred from homology"/>
<sequence length="447" mass="52228">MALPNISDQQNERLISSDFGIADVQQKESTVKYVDDVSRNKSVEQNNLQSITSIKSTDRSRPQIETPTSVVQVGFFEGARQHWNYGHIFQSPVSPRTCKCTSYERKFDAVVTLEKNEARTGKYELLFIPHDVSVSPMKHHVWNKILSVAPPHQRRVYATFEGSWKLRHLAASLATPYRRKAFHWSLTHHSRSDFAQPYGYYQPFQVSKTSTKEKPLKNWAEGKSGFIAWMSTWSQTSWKRANFVEKLQKHIPVHFYGHQYRDCPRNSKSCENKIRGYKFYLALENSCCGEYITEKFWRTLSWDIVPVVLGAQRDDYERLAPPHSFIFIDDFSSMADLADYLRLLDKNDNLYNEYFRWKGTGEIHLNYPPIHEKSVRSKTPPEGFFYSCSAVCRVSEKYLSIQEPHDSLRVDHQPKSTNVTYFDPNVNWWCGSCQKCGKHQWVRDFNL</sequence>
<keyword evidence="5" id="KW-0812">Transmembrane</keyword>
<comment type="caution">
    <text evidence="7">The sequence shown here is derived from an EMBL/GenBank/DDBJ whole genome shotgun (WGS) entry which is preliminary data.</text>
</comment>
<dbReference type="EMBL" id="JAIZAY010000008">
    <property type="protein sequence ID" value="KAJ8037440.1"/>
    <property type="molecule type" value="Genomic_DNA"/>
</dbReference>
<dbReference type="GO" id="GO:0032580">
    <property type="term" value="C:Golgi cisterna membrane"/>
    <property type="evidence" value="ECO:0007669"/>
    <property type="project" value="UniProtKB-SubCell"/>
</dbReference>
<dbReference type="InterPro" id="IPR001503">
    <property type="entry name" value="Glyco_trans_10"/>
</dbReference>
<dbReference type="GO" id="GO:0046920">
    <property type="term" value="F:alpha-(1-&gt;3)-fucosyltransferase activity"/>
    <property type="evidence" value="ECO:0007669"/>
    <property type="project" value="TreeGrafter"/>
</dbReference>
<keyword evidence="4 5" id="KW-0808">Transferase</keyword>
<dbReference type="EC" id="2.4.1.-" evidence="5"/>
<keyword evidence="5" id="KW-0333">Golgi apparatus</keyword>
<evidence type="ECO:0000256" key="4">
    <source>
        <dbReference type="ARBA" id="ARBA00022679"/>
    </source>
</evidence>
<evidence type="ECO:0000313" key="7">
    <source>
        <dbReference type="EMBL" id="KAJ8037440.1"/>
    </source>
</evidence>
<comment type="subcellular location">
    <subcellularLocation>
        <location evidence="5">Golgi apparatus</location>
        <location evidence="5">Golgi stack membrane</location>
        <topology evidence="5">Single-pass type II membrane protein</topology>
    </subcellularLocation>
</comment>
<dbReference type="Proteomes" id="UP001152320">
    <property type="component" value="Chromosome 8"/>
</dbReference>
<dbReference type="Pfam" id="PF00852">
    <property type="entry name" value="Glyco_transf_10"/>
    <property type="match status" value="1"/>
</dbReference>
<gene>
    <name evidence="7" type="ORF">HOLleu_18253</name>
</gene>